<keyword evidence="2" id="KW-0813">Transport</keyword>
<evidence type="ECO:0000256" key="5">
    <source>
        <dbReference type="ARBA" id="ARBA00023077"/>
    </source>
</evidence>
<dbReference type="Pfam" id="PF07715">
    <property type="entry name" value="Plug"/>
    <property type="match status" value="1"/>
</dbReference>
<dbReference type="Pfam" id="PF13715">
    <property type="entry name" value="CarbopepD_reg_2"/>
    <property type="match status" value="1"/>
</dbReference>
<dbReference type="Pfam" id="PF00593">
    <property type="entry name" value="TonB_dep_Rec_b-barrel"/>
    <property type="match status" value="1"/>
</dbReference>
<evidence type="ECO:0000256" key="3">
    <source>
        <dbReference type="ARBA" id="ARBA00022692"/>
    </source>
</evidence>
<keyword evidence="8" id="KW-0998">Cell outer membrane</keyword>
<keyword evidence="5" id="KW-0798">TonB box</keyword>
<keyword evidence="7" id="KW-0675">Receptor</keyword>
<dbReference type="GO" id="GO:0044718">
    <property type="term" value="P:siderophore transmembrane transport"/>
    <property type="evidence" value="ECO:0007669"/>
    <property type="project" value="TreeGrafter"/>
</dbReference>
<dbReference type="InterPro" id="IPR008969">
    <property type="entry name" value="CarboxyPept-like_regulatory"/>
</dbReference>
<keyword evidence="4" id="KW-0732">Signal</keyword>
<reference evidence="11" key="1">
    <citation type="submission" date="2018-05" db="EMBL/GenBank/DDBJ databases">
        <authorList>
            <person name="Lanie J.A."/>
            <person name="Ng W.-L."/>
            <person name="Kazmierczak K.M."/>
            <person name="Andrzejewski T.M."/>
            <person name="Davidsen T.M."/>
            <person name="Wayne K.J."/>
            <person name="Tettelin H."/>
            <person name="Glass J.I."/>
            <person name="Rusch D."/>
            <person name="Podicherti R."/>
            <person name="Tsui H.-C.T."/>
            <person name="Winkler M.E."/>
        </authorList>
    </citation>
    <scope>NUCLEOTIDE SEQUENCE</scope>
</reference>
<evidence type="ECO:0000256" key="1">
    <source>
        <dbReference type="ARBA" id="ARBA00004571"/>
    </source>
</evidence>
<dbReference type="SUPFAM" id="SSF56935">
    <property type="entry name" value="Porins"/>
    <property type="match status" value="1"/>
</dbReference>
<dbReference type="Gene3D" id="2.40.170.20">
    <property type="entry name" value="TonB-dependent receptor, beta-barrel domain"/>
    <property type="match status" value="1"/>
</dbReference>
<evidence type="ECO:0000256" key="7">
    <source>
        <dbReference type="ARBA" id="ARBA00023170"/>
    </source>
</evidence>
<gene>
    <name evidence="11" type="ORF">METZ01_LOCUS131479</name>
</gene>
<dbReference type="PANTHER" id="PTHR30069:SF29">
    <property type="entry name" value="HEMOGLOBIN AND HEMOGLOBIN-HAPTOGLOBIN-BINDING PROTEIN 1-RELATED"/>
    <property type="match status" value="1"/>
</dbReference>
<dbReference type="PROSITE" id="PS52016">
    <property type="entry name" value="TONB_DEPENDENT_REC_3"/>
    <property type="match status" value="1"/>
</dbReference>
<organism evidence="11">
    <name type="scientific">marine metagenome</name>
    <dbReference type="NCBI Taxonomy" id="408172"/>
    <lineage>
        <taxon>unclassified sequences</taxon>
        <taxon>metagenomes</taxon>
        <taxon>ecological metagenomes</taxon>
    </lineage>
</organism>
<comment type="subcellular location">
    <subcellularLocation>
        <location evidence="1">Cell outer membrane</location>
        <topology evidence="1">Multi-pass membrane protein</topology>
    </subcellularLocation>
</comment>
<evidence type="ECO:0000256" key="4">
    <source>
        <dbReference type="ARBA" id="ARBA00022729"/>
    </source>
</evidence>
<evidence type="ECO:0000259" key="9">
    <source>
        <dbReference type="Pfam" id="PF00593"/>
    </source>
</evidence>
<sequence>MKFKFYLSSLIFLLATFFMVNAQTNTVTGKVTDGVDALSSVNVIIQGTNTGVSTDDNGVFTLSSDKDLPWTLEISSLGFQGQNLIVNSTSQVISISLSSGEELDEVVISGSRKPEKSINAASSITVIGTKEIENKSVFNSLSLVDDVAGLQVDRQGANKLNITLRDDVDLLTTSTLVMQDYRALNLTGVDVFDSNASNLSSIDLERVEVVLGPASALYGPGVGSGVVHFLTKDPFKYPGTTLQIQGGAITNGGSMLTKGNFNMYNMNFRHATSNEAQTLGYKLNLKYSENKNFDFPENTLAQYPDNVVDATSGEVVRTIGNKNVERSSSRGVDASIYYRPSNNFSLTTVAGISEVSDNIFLQATGENRATQRQAFIQTRLQSNNLFVQWNYMGIQPHKSDNNRSFIYRTGKTAGVASTQSQLQIQYELAFDKINTDMSVGVEHKFATFETNGQVYGRYEDVDDYRVYGAYFSTKTDLSDKLNLQLAGRYDKFPAIGENSFSPRVALVYKPSQRHSLRLTFNKAFIPDPALYLFVDTQIQNLPSGYGNVWILGNRNAQTFNNVRTRWLFGGG</sequence>
<evidence type="ECO:0000313" key="11">
    <source>
        <dbReference type="EMBL" id="SVA78625.1"/>
    </source>
</evidence>
<protein>
    <recommendedName>
        <fullName evidence="12">TonB-dependent receptor plug domain-containing protein</fullName>
    </recommendedName>
</protein>
<dbReference type="SUPFAM" id="SSF49464">
    <property type="entry name" value="Carboxypeptidase regulatory domain-like"/>
    <property type="match status" value="1"/>
</dbReference>
<dbReference type="GO" id="GO:0015344">
    <property type="term" value="F:siderophore uptake transmembrane transporter activity"/>
    <property type="evidence" value="ECO:0007669"/>
    <property type="project" value="TreeGrafter"/>
</dbReference>
<proteinExistence type="predicted"/>
<dbReference type="GO" id="GO:0009279">
    <property type="term" value="C:cell outer membrane"/>
    <property type="evidence" value="ECO:0007669"/>
    <property type="project" value="UniProtKB-SubCell"/>
</dbReference>
<dbReference type="InterPro" id="IPR037066">
    <property type="entry name" value="Plug_dom_sf"/>
</dbReference>
<feature type="non-terminal residue" evidence="11">
    <location>
        <position position="571"/>
    </location>
</feature>
<dbReference type="InterPro" id="IPR012910">
    <property type="entry name" value="Plug_dom"/>
</dbReference>
<keyword evidence="6" id="KW-0472">Membrane</keyword>
<dbReference type="Gene3D" id="2.60.40.1120">
    <property type="entry name" value="Carboxypeptidase-like, regulatory domain"/>
    <property type="match status" value="1"/>
</dbReference>
<dbReference type="PANTHER" id="PTHR30069">
    <property type="entry name" value="TONB-DEPENDENT OUTER MEMBRANE RECEPTOR"/>
    <property type="match status" value="1"/>
</dbReference>
<accession>A0A381YNN9</accession>
<dbReference type="InterPro" id="IPR000531">
    <property type="entry name" value="Beta-barrel_TonB"/>
</dbReference>
<feature type="domain" description="TonB-dependent receptor-like beta-barrel" evidence="9">
    <location>
        <begin position="331"/>
        <end position="533"/>
    </location>
</feature>
<name>A0A381YNN9_9ZZZZ</name>
<dbReference type="InterPro" id="IPR036942">
    <property type="entry name" value="Beta-barrel_TonB_sf"/>
</dbReference>
<evidence type="ECO:0000256" key="2">
    <source>
        <dbReference type="ARBA" id="ARBA00022448"/>
    </source>
</evidence>
<dbReference type="EMBL" id="UINC01018669">
    <property type="protein sequence ID" value="SVA78625.1"/>
    <property type="molecule type" value="Genomic_DNA"/>
</dbReference>
<evidence type="ECO:0008006" key="12">
    <source>
        <dbReference type="Google" id="ProtNLM"/>
    </source>
</evidence>
<dbReference type="InterPro" id="IPR039426">
    <property type="entry name" value="TonB-dep_rcpt-like"/>
</dbReference>
<feature type="domain" description="TonB-dependent receptor plug" evidence="10">
    <location>
        <begin position="119"/>
        <end position="226"/>
    </location>
</feature>
<keyword evidence="3" id="KW-0812">Transmembrane</keyword>
<dbReference type="AlphaFoldDB" id="A0A381YNN9"/>
<dbReference type="Gene3D" id="2.170.130.10">
    <property type="entry name" value="TonB-dependent receptor, plug domain"/>
    <property type="match status" value="1"/>
</dbReference>
<evidence type="ECO:0000256" key="6">
    <source>
        <dbReference type="ARBA" id="ARBA00023136"/>
    </source>
</evidence>
<evidence type="ECO:0000259" key="10">
    <source>
        <dbReference type="Pfam" id="PF07715"/>
    </source>
</evidence>
<evidence type="ECO:0000256" key="8">
    <source>
        <dbReference type="ARBA" id="ARBA00023237"/>
    </source>
</evidence>